<dbReference type="InterPro" id="IPR052345">
    <property type="entry name" value="Rad_response_metalloprotease"/>
</dbReference>
<dbReference type="PANTHER" id="PTHR43236:SF1">
    <property type="entry name" value="BLL7220 PROTEIN"/>
    <property type="match status" value="1"/>
</dbReference>
<dbReference type="EMBL" id="JAKNBA010000028">
    <property type="protein sequence ID" value="MDE1243383.1"/>
    <property type="molecule type" value="Genomic_DNA"/>
</dbReference>
<feature type="domain" description="IrrE N-terminal-like" evidence="1">
    <location>
        <begin position="250"/>
        <end position="336"/>
    </location>
</feature>
<gene>
    <name evidence="2" type="ORF">L9W94_14715</name>
</gene>
<dbReference type="InterPro" id="IPR010982">
    <property type="entry name" value="Lambda_DNA-bd_dom_sf"/>
</dbReference>
<reference evidence="2" key="1">
    <citation type="submission" date="2022-02" db="EMBL/GenBank/DDBJ databases">
        <title>Emergence and expansion in Europe of a Vibrio aestuarianus clonal complex pathogenic for oysters.</title>
        <authorList>
            <person name="Mesnil A."/>
            <person name="Travers M.-A."/>
        </authorList>
    </citation>
    <scope>NUCLEOTIDE SEQUENCE</scope>
    <source>
        <strain evidence="2">19_064_11T1</strain>
    </source>
</reference>
<dbReference type="InterPro" id="IPR010359">
    <property type="entry name" value="IrrE_HExxH"/>
</dbReference>
<proteinExistence type="predicted"/>
<dbReference type="Gene3D" id="1.10.10.2910">
    <property type="match status" value="1"/>
</dbReference>
<organism evidence="2 3">
    <name type="scientific">Vibrio aestuarianus</name>
    <dbReference type="NCBI Taxonomy" id="28171"/>
    <lineage>
        <taxon>Bacteria</taxon>
        <taxon>Pseudomonadati</taxon>
        <taxon>Pseudomonadota</taxon>
        <taxon>Gammaproteobacteria</taxon>
        <taxon>Vibrionales</taxon>
        <taxon>Vibrionaceae</taxon>
        <taxon>Vibrio</taxon>
    </lineage>
</organism>
<sequence>MIHTNDFSPDWISPPGETIVELLDESGLSIEDLSRKIGLSSKKSQRLLDGELSICQSLASRLESTFKVSSKFWLSRDSQYQEFKQRLEAKEKSWLELLPIADMVKFGWIPKRSPRNTRVRECLNFFNQSSIDAWYQDYAANELSVAYRASNSFKTEPVSVFTWLQYAQIETRKTAVLPWDREILLDSIPEIRELTNEPNPQVFIPKLKRIFAEAGVVFVIAKTPAGCRASGATCFFEKNKATLVMSFRYLTDDHFWFTLFHEIGHLVLHTQEHTVRIEGRGIEGISDIEEQEANDFASTTLIPNVYRKEMSSFYKSDWKKIVRFARKVGVSKGIVLGQLQHMGNIDYAYLNRLKVRYKWAN</sequence>
<dbReference type="PANTHER" id="PTHR43236">
    <property type="entry name" value="ANTITOXIN HIGA1"/>
    <property type="match status" value="1"/>
</dbReference>
<dbReference type="GO" id="GO:0003677">
    <property type="term" value="F:DNA binding"/>
    <property type="evidence" value="ECO:0007669"/>
    <property type="project" value="InterPro"/>
</dbReference>
<dbReference type="Proteomes" id="UP001140979">
    <property type="component" value="Unassembled WGS sequence"/>
</dbReference>
<dbReference type="AlphaFoldDB" id="A0A9X4EYZ5"/>
<accession>A0A9X4EYZ5</accession>
<dbReference type="SUPFAM" id="SSF47413">
    <property type="entry name" value="lambda repressor-like DNA-binding domains"/>
    <property type="match status" value="1"/>
</dbReference>
<protein>
    <submittedName>
        <fullName evidence="2">ImmA/IrrE family metallo-endopeptidase</fullName>
    </submittedName>
</protein>
<comment type="caution">
    <text evidence="2">The sequence shown here is derived from an EMBL/GenBank/DDBJ whole genome shotgun (WGS) entry which is preliminary data.</text>
</comment>
<evidence type="ECO:0000313" key="2">
    <source>
        <dbReference type="EMBL" id="MDE1243383.1"/>
    </source>
</evidence>
<dbReference type="Gene3D" id="1.10.260.40">
    <property type="entry name" value="lambda repressor-like DNA-binding domains"/>
    <property type="match status" value="1"/>
</dbReference>
<name>A0A9X4EYZ5_9VIBR</name>
<dbReference type="Pfam" id="PF06114">
    <property type="entry name" value="Peptidase_M78"/>
    <property type="match status" value="1"/>
</dbReference>
<evidence type="ECO:0000259" key="1">
    <source>
        <dbReference type="Pfam" id="PF06114"/>
    </source>
</evidence>
<dbReference type="RefSeq" id="WP_274683598.1">
    <property type="nucleotide sequence ID" value="NZ_JAKNBA010000028.1"/>
</dbReference>
<evidence type="ECO:0000313" key="3">
    <source>
        <dbReference type="Proteomes" id="UP001140979"/>
    </source>
</evidence>